<dbReference type="GO" id="GO:0005874">
    <property type="term" value="C:microtubule"/>
    <property type="evidence" value="ECO:0007669"/>
    <property type="project" value="UniProtKB-KW"/>
</dbReference>
<protein>
    <recommendedName>
        <fullName evidence="14">Dynein heavy chain hydrolytic ATP-binding dynein motor region domain-containing protein</fullName>
    </recommendedName>
</protein>
<evidence type="ECO:0000256" key="10">
    <source>
        <dbReference type="ARBA" id="ARBA00023069"/>
    </source>
</evidence>
<evidence type="ECO:0000256" key="9">
    <source>
        <dbReference type="ARBA" id="ARBA00023054"/>
    </source>
</evidence>
<keyword evidence="16" id="KW-1185">Reference proteome</keyword>
<dbReference type="Gene3D" id="1.10.8.710">
    <property type="match status" value="1"/>
</dbReference>
<sequence>MGLNGRLVITPLTDRIYLTITQALSMQLGGAPAGPAGTGKTETTKDLAKALGLLCMVTNCGEGMDFLAFGKILSGLCQCGAWGCFDEFNRIDISVLSVISTQLQCIRNALLLKADKFLFEGNMIIMDLKVGIFITMNPGYAGRTELPESVKALFRPVVCIVPDLEQICLIMLFSEGFLEAKVLAKKMTVLYKLAREQLSKQHHYDFGLRALKSVLTMAGQLKRNSPNLPENVVLMRALRSLT</sequence>
<dbReference type="SUPFAM" id="SSF52540">
    <property type="entry name" value="P-loop containing nucleoside triphosphate hydrolases"/>
    <property type="match status" value="1"/>
</dbReference>
<dbReference type="FunFam" id="3.40.50.300:FF:000063">
    <property type="entry name" value="dynein heavy chain 6, axonemal"/>
    <property type="match status" value="1"/>
</dbReference>
<evidence type="ECO:0000256" key="12">
    <source>
        <dbReference type="ARBA" id="ARBA00023212"/>
    </source>
</evidence>
<keyword evidence="11" id="KW-0505">Motor protein</keyword>
<keyword evidence="7" id="KW-0067">ATP-binding</keyword>
<keyword evidence="9" id="KW-0175">Coiled coil</keyword>
<evidence type="ECO:0000313" key="16">
    <source>
        <dbReference type="Proteomes" id="UP001558652"/>
    </source>
</evidence>
<evidence type="ECO:0000256" key="11">
    <source>
        <dbReference type="ARBA" id="ARBA00023175"/>
    </source>
</evidence>
<evidence type="ECO:0000256" key="3">
    <source>
        <dbReference type="ARBA" id="ARBA00008887"/>
    </source>
</evidence>
<keyword evidence="8" id="KW-0243">Dynein</keyword>
<keyword evidence="13" id="KW-0966">Cell projection</keyword>
<evidence type="ECO:0000313" key="15">
    <source>
        <dbReference type="EMBL" id="KAL1116908.1"/>
    </source>
</evidence>
<dbReference type="InterPro" id="IPR035699">
    <property type="entry name" value="AAA_6"/>
</dbReference>
<evidence type="ECO:0000256" key="5">
    <source>
        <dbReference type="ARBA" id="ARBA00022701"/>
    </source>
</evidence>
<keyword evidence="5" id="KW-0493">Microtubule</keyword>
<dbReference type="InterPro" id="IPR027417">
    <property type="entry name" value="P-loop_NTPase"/>
</dbReference>
<dbReference type="EMBL" id="JBFDAA010000017">
    <property type="protein sequence ID" value="KAL1116908.1"/>
    <property type="molecule type" value="Genomic_DNA"/>
</dbReference>
<dbReference type="AlphaFoldDB" id="A0ABD0YF25"/>
<feature type="domain" description="Dynein heavy chain hydrolytic ATP-binding dynein motor region" evidence="14">
    <location>
        <begin position="1"/>
        <end position="241"/>
    </location>
</feature>
<dbReference type="PANTHER" id="PTHR22878:SF63">
    <property type="entry name" value="DYNEIN AXONEMAL HEAVY CHAIN 10"/>
    <property type="match status" value="1"/>
</dbReference>
<organism evidence="15 16">
    <name type="scientific">Ranatra chinensis</name>
    <dbReference type="NCBI Taxonomy" id="642074"/>
    <lineage>
        <taxon>Eukaryota</taxon>
        <taxon>Metazoa</taxon>
        <taxon>Ecdysozoa</taxon>
        <taxon>Arthropoda</taxon>
        <taxon>Hexapoda</taxon>
        <taxon>Insecta</taxon>
        <taxon>Pterygota</taxon>
        <taxon>Neoptera</taxon>
        <taxon>Paraneoptera</taxon>
        <taxon>Hemiptera</taxon>
        <taxon>Heteroptera</taxon>
        <taxon>Panheteroptera</taxon>
        <taxon>Nepomorpha</taxon>
        <taxon>Nepidae</taxon>
        <taxon>Ranatrinae</taxon>
        <taxon>Ranatra</taxon>
    </lineage>
</organism>
<keyword evidence="12" id="KW-0206">Cytoskeleton</keyword>
<dbReference type="Proteomes" id="UP001558652">
    <property type="component" value="Unassembled WGS sequence"/>
</dbReference>
<evidence type="ECO:0000256" key="6">
    <source>
        <dbReference type="ARBA" id="ARBA00022741"/>
    </source>
</evidence>
<evidence type="ECO:0000256" key="1">
    <source>
        <dbReference type="ARBA" id="ARBA00004138"/>
    </source>
</evidence>
<keyword evidence="10" id="KW-0969">Cilium</keyword>
<evidence type="ECO:0000256" key="7">
    <source>
        <dbReference type="ARBA" id="ARBA00022840"/>
    </source>
</evidence>
<comment type="caution">
    <text evidence="15">The sequence shown here is derived from an EMBL/GenBank/DDBJ whole genome shotgun (WGS) entry which is preliminary data.</text>
</comment>
<dbReference type="FunFam" id="1.10.8.710:FF:000001">
    <property type="entry name" value="Dynein axonemal heavy chain 2"/>
    <property type="match status" value="1"/>
</dbReference>
<dbReference type="GO" id="GO:0005929">
    <property type="term" value="C:cilium"/>
    <property type="evidence" value="ECO:0007669"/>
    <property type="project" value="UniProtKB-SubCell"/>
</dbReference>
<dbReference type="PANTHER" id="PTHR22878">
    <property type="entry name" value="DYNEIN HEAVY CHAIN 6, AXONEMAL-LIKE-RELATED"/>
    <property type="match status" value="1"/>
</dbReference>
<evidence type="ECO:0000256" key="4">
    <source>
        <dbReference type="ARBA" id="ARBA00022490"/>
    </source>
</evidence>
<comment type="similarity">
    <text evidence="3">Belongs to the dynein heavy chain family.</text>
</comment>
<gene>
    <name evidence="15" type="ORF">AAG570_005377</name>
</gene>
<dbReference type="InterPro" id="IPR026983">
    <property type="entry name" value="DHC"/>
</dbReference>
<proteinExistence type="inferred from homology"/>
<keyword evidence="6" id="KW-0547">Nucleotide-binding</keyword>
<evidence type="ECO:0000256" key="8">
    <source>
        <dbReference type="ARBA" id="ARBA00023017"/>
    </source>
</evidence>
<dbReference type="Pfam" id="PF12774">
    <property type="entry name" value="AAA_6"/>
    <property type="match status" value="1"/>
</dbReference>
<evidence type="ECO:0000256" key="2">
    <source>
        <dbReference type="ARBA" id="ARBA00004245"/>
    </source>
</evidence>
<evidence type="ECO:0000259" key="14">
    <source>
        <dbReference type="Pfam" id="PF12774"/>
    </source>
</evidence>
<accession>A0ABD0YF25</accession>
<dbReference type="Gene3D" id="3.40.50.300">
    <property type="entry name" value="P-loop containing nucleotide triphosphate hydrolases"/>
    <property type="match status" value="1"/>
</dbReference>
<dbReference type="GO" id="GO:0030286">
    <property type="term" value="C:dynein complex"/>
    <property type="evidence" value="ECO:0007669"/>
    <property type="project" value="UniProtKB-KW"/>
</dbReference>
<evidence type="ECO:0000256" key="13">
    <source>
        <dbReference type="ARBA" id="ARBA00023273"/>
    </source>
</evidence>
<reference evidence="15 16" key="1">
    <citation type="submission" date="2024-07" db="EMBL/GenBank/DDBJ databases">
        <title>Chromosome-level genome assembly of the water stick insect Ranatra chinensis (Heteroptera: Nepidae).</title>
        <authorList>
            <person name="Liu X."/>
        </authorList>
    </citation>
    <scope>NUCLEOTIDE SEQUENCE [LARGE SCALE GENOMIC DNA]</scope>
    <source>
        <strain evidence="15">Cailab_2021Rc</strain>
        <tissue evidence="15">Muscle</tissue>
    </source>
</reference>
<comment type="subcellular location">
    <subcellularLocation>
        <location evidence="1">Cell projection</location>
        <location evidence="1">Cilium</location>
    </subcellularLocation>
    <subcellularLocation>
        <location evidence="2">Cytoplasm</location>
        <location evidence="2">Cytoskeleton</location>
    </subcellularLocation>
</comment>
<dbReference type="InterPro" id="IPR043157">
    <property type="entry name" value="Dynein_AAA1S"/>
</dbReference>
<name>A0ABD0YF25_9HEMI</name>
<keyword evidence="4" id="KW-0963">Cytoplasm</keyword>
<dbReference type="GO" id="GO:0005524">
    <property type="term" value="F:ATP binding"/>
    <property type="evidence" value="ECO:0007669"/>
    <property type="project" value="UniProtKB-KW"/>
</dbReference>